<sequence length="297" mass="31938">MPNQPFTPEELAIVRRAYARQIAGAAATMDPRVEAAFAAVARETFLGDPPWLVSDLRGGYRPLPCADPVLAYQDTLFALAPDRGVNNGSPSLHARLLVALDARPGEHIVHVGAGTGYYTAILAELVGPAGHVLAIEWDGHLARRAEAALADRANVTVITGDGAAWPRQAADGIYVNFSVPRPAEAWIDKLRPGGRLVLPLGVPRPERPVTGGRHARHGTALRIENAQNGFAATSIGPAYFVCADGQLATTPDELQRLTAAFKRGGIEFVKSLLWKTAPPVERCWYVGDKWALCYDEV</sequence>
<evidence type="ECO:0000256" key="2">
    <source>
        <dbReference type="ARBA" id="ARBA00005369"/>
    </source>
</evidence>
<dbReference type="Gene3D" id="3.40.50.150">
    <property type="entry name" value="Vaccinia Virus protein VP39"/>
    <property type="match status" value="1"/>
</dbReference>
<dbReference type="EC" id="2.1.1.77" evidence="3"/>
<gene>
    <name evidence="12" type="ORF">ABVK50_28420</name>
</gene>
<evidence type="ECO:0000256" key="3">
    <source>
        <dbReference type="ARBA" id="ARBA00011890"/>
    </source>
</evidence>
<dbReference type="PANTHER" id="PTHR11579:SF0">
    <property type="entry name" value="PROTEIN-L-ISOASPARTATE(D-ASPARTATE) O-METHYLTRANSFERASE"/>
    <property type="match status" value="1"/>
</dbReference>
<dbReference type="InterPro" id="IPR029063">
    <property type="entry name" value="SAM-dependent_MTases_sf"/>
</dbReference>
<evidence type="ECO:0000256" key="6">
    <source>
        <dbReference type="ARBA" id="ARBA00022603"/>
    </source>
</evidence>
<keyword evidence="6" id="KW-0489">Methyltransferase</keyword>
<keyword evidence="7" id="KW-0808">Transferase</keyword>
<reference evidence="12" key="1">
    <citation type="submission" date="2024-06" db="EMBL/GenBank/DDBJ databases">
        <title>Mesorhizobium karijinii sp. nov., a symbiont of the iconic Swainsona formosa from arid Australia.</title>
        <authorList>
            <person name="Hill Y.J."/>
            <person name="Watkin E.L.J."/>
            <person name="O'Hara G.W."/>
            <person name="Terpolilli J."/>
            <person name="Tye M.L."/>
            <person name="Kohlmeier M.G."/>
        </authorList>
    </citation>
    <scope>NUCLEOTIDE SEQUENCE</scope>
    <source>
        <strain evidence="12">WSM2240</strain>
        <plasmid evidence="12">pMk2240C</plasmid>
    </source>
</reference>
<evidence type="ECO:0000256" key="5">
    <source>
        <dbReference type="ARBA" id="ARBA00022490"/>
    </source>
</evidence>
<dbReference type="GO" id="GO:0004719">
    <property type="term" value="F:protein-L-isoaspartate (D-aspartate) O-methyltransferase activity"/>
    <property type="evidence" value="ECO:0007669"/>
    <property type="project" value="UniProtKB-EC"/>
</dbReference>
<dbReference type="PANTHER" id="PTHR11579">
    <property type="entry name" value="PROTEIN-L-ISOASPARTATE O-METHYLTRANSFERASE"/>
    <property type="match status" value="1"/>
</dbReference>
<keyword evidence="5" id="KW-0963">Cytoplasm</keyword>
<protein>
    <recommendedName>
        <fullName evidence="4">Protein-L-isoaspartate O-methyltransferase</fullName>
        <ecNumber evidence="3">2.1.1.77</ecNumber>
    </recommendedName>
    <alternativeName>
        <fullName evidence="11">L-isoaspartyl protein carboxyl methyltransferase</fullName>
    </alternativeName>
    <alternativeName>
        <fullName evidence="9">Protein L-isoaspartyl methyltransferase</fullName>
    </alternativeName>
    <alternativeName>
        <fullName evidence="10">Protein-beta-aspartate methyltransferase</fullName>
    </alternativeName>
</protein>
<keyword evidence="12" id="KW-0614">Plasmid</keyword>
<geneLocation type="plasmid" evidence="12">
    <name>pMk2240C</name>
</geneLocation>
<evidence type="ECO:0000256" key="4">
    <source>
        <dbReference type="ARBA" id="ARBA00013346"/>
    </source>
</evidence>
<evidence type="ECO:0000256" key="8">
    <source>
        <dbReference type="ARBA" id="ARBA00022691"/>
    </source>
</evidence>
<dbReference type="SUPFAM" id="SSF53335">
    <property type="entry name" value="S-adenosyl-L-methionine-dependent methyltransferases"/>
    <property type="match status" value="1"/>
</dbReference>
<evidence type="ECO:0000256" key="1">
    <source>
        <dbReference type="ARBA" id="ARBA00004496"/>
    </source>
</evidence>
<dbReference type="AlphaFoldDB" id="A0AAU8CYI0"/>
<dbReference type="InterPro" id="IPR000682">
    <property type="entry name" value="PCMT"/>
</dbReference>
<dbReference type="Pfam" id="PF01135">
    <property type="entry name" value="PCMT"/>
    <property type="match status" value="1"/>
</dbReference>
<dbReference type="RefSeq" id="WP_353646142.1">
    <property type="nucleotide sequence ID" value="NZ_CP159254.1"/>
</dbReference>
<name>A0AAU8CYI0_9HYPH</name>
<dbReference type="EMBL" id="CP159254">
    <property type="protein sequence ID" value="XCG51878.1"/>
    <property type="molecule type" value="Genomic_DNA"/>
</dbReference>
<evidence type="ECO:0000313" key="12">
    <source>
        <dbReference type="EMBL" id="XCG51878.1"/>
    </source>
</evidence>
<organism evidence="12">
    <name type="scientific">Mesorhizobium sp. WSM2240</name>
    <dbReference type="NCBI Taxonomy" id="3228851"/>
    <lineage>
        <taxon>Bacteria</taxon>
        <taxon>Pseudomonadati</taxon>
        <taxon>Pseudomonadota</taxon>
        <taxon>Alphaproteobacteria</taxon>
        <taxon>Hyphomicrobiales</taxon>
        <taxon>Phyllobacteriaceae</taxon>
        <taxon>Mesorhizobium</taxon>
    </lineage>
</organism>
<dbReference type="GO" id="GO:0005737">
    <property type="term" value="C:cytoplasm"/>
    <property type="evidence" value="ECO:0007669"/>
    <property type="project" value="UniProtKB-SubCell"/>
</dbReference>
<dbReference type="CDD" id="cd02440">
    <property type="entry name" value="AdoMet_MTases"/>
    <property type="match status" value="1"/>
</dbReference>
<dbReference type="GO" id="GO:0032259">
    <property type="term" value="P:methylation"/>
    <property type="evidence" value="ECO:0007669"/>
    <property type="project" value="UniProtKB-KW"/>
</dbReference>
<comment type="similarity">
    <text evidence="2">Belongs to the methyltransferase superfamily. L-isoaspartyl/D-aspartyl protein methyltransferase family.</text>
</comment>
<proteinExistence type="inferred from homology"/>
<evidence type="ECO:0000256" key="10">
    <source>
        <dbReference type="ARBA" id="ARBA00031323"/>
    </source>
</evidence>
<evidence type="ECO:0000256" key="7">
    <source>
        <dbReference type="ARBA" id="ARBA00022679"/>
    </source>
</evidence>
<keyword evidence="8" id="KW-0949">S-adenosyl-L-methionine</keyword>
<evidence type="ECO:0000256" key="9">
    <source>
        <dbReference type="ARBA" id="ARBA00030757"/>
    </source>
</evidence>
<comment type="subcellular location">
    <subcellularLocation>
        <location evidence="1">Cytoplasm</location>
    </subcellularLocation>
</comment>
<evidence type="ECO:0000256" key="11">
    <source>
        <dbReference type="ARBA" id="ARBA00031350"/>
    </source>
</evidence>
<accession>A0AAU8CYI0</accession>